<evidence type="ECO:0000313" key="1">
    <source>
        <dbReference type="EMBL" id="KAH7954620.1"/>
    </source>
</evidence>
<evidence type="ECO:0000313" key="2">
    <source>
        <dbReference type="Proteomes" id="UP000821865"/>
    </source>
</evidence>
<proteinExistence type="predicted"/>
<organism evidence="1 2">
    <name type="scientific">Dermacentor silvarum</name>
    <name type="common">Tick</name>
    <dbReference type="NCBI Taxonomy" id="543639"/>
    <lineage>
        <taxon>Eukaryota</taxon>
        <taxon>Metazoa</taxon>
        <taxon>Ecdysozoa</taxon>
        <taxon>Arthropoda</taxon>
        <taxon>Chelicerata</taxon>
        <taxon>Arachnida</taxon>
        <taxon>Acari</taxon>
        <taxon>Parasitiformes</taxon>
        <taxon>Ixodida</taxon>
        <taxon>Ixodoidea</taxon>
        <taxon>Ixodidae</taxon>
        <taxon>Rhipicephalinae</taxon>
        <taxon>Dermacentor</taxon>
    </lineage>
</organism>
<dbReference type="Proteomes" id="UP000821865">
    <property type="component" value="Chromosome 4"/>
</dbReference>
<comment type="caution">
    <text evidence="1">The sequence shown here is derived from an EMBL/GenBank/DDBJ whole genome shotgun (WGS) entry which is preliminary data.</text>
</comment>
<dbReference type="EMBL" id="CM023473">
    <property type="protein sequence ID" value="KAH7954620.1"/>
    <property type="molecule type" value="Genomic_DNA"/>
</dbReference>
<keyword evidence="2" id="KW-1185">Reference proteome</keyword>
<accession>A0ACB8CZ94</accession>
<sequence>MESKQNIAVVSTSTEDMAARIRDINTVHLGAKEYAVATYIAPPANSARGVAHGIPQGTTDAELMRGLYAHKRNILQARMLGPCATALITFEGRTVPRYITFDGGELRCLPYRHAVKVCNACHQMGHRTDVCPHPDKPTCERCGAAEPSDGHDCKLKCSLCDGDHATASKECPKRLLPAPRSSHRPLKEQAHKDNTRTEQPRKGRRQRSRSRTRSRSRPRAASQQRGGSRSRSESRSRSKSRTRSGSRSKALSHLTSKEQQVSWAVRCLPKSQRQNEKTKPHIQPSRDADTNMNNTVQALAALVQELRVEIAELRAQLKEERSRNKPPVQESSPEPRTPPQPPQRASTASVVQETVEEMNTEAPPEPNPTVQPIDVRVTACEKGRRQRTPIPDFGPLVSTRLRKHRQSKHNRRVLPDLRRNDSVRIRGKTWIRKAKVFGSVGPGSFRVRTEDRNILRRNRQHLLATSEPFEDTSDEEDYDEEQVPASVESPTSGSPTVVPSCPQPPLQPVLPQRRSPRQTRHPERLDNTEAMATTLGKLPEFCPGTGNSDVYLETFELFAKANEIDAGKKLEVFLTVLGEKAFVTLRSLLLPKTPTEVKYEDATKVLQQHYASKRSVVTERTMNQVKPSHSFSSN</sequence>
<name>A0ACB8CZ94_DERSI</name>
<protein>
    <submittedName>
        <fullName evidence="1">Uncharacterized protein</fullName>
    </submittedName>
</protein>
<gene>
    <name evidence="1" type="ORF">HPB49_020240</name>
</gene>
<reference evidence="1" key="1">
    <citation type="submission" date="2020-05" db="EMBL/GenBank/DDBJ databases">
        <title>Large-scale comparative analyses of tick genomes elucidate their genetic diversity and vector capacities.</title>
        <authorList>
            <person name="Jia N."/>
            <person name="Wang J."/>
            <person name="Shi W."/>
            <person name="Du L."/>
            <person name="Sun Y."/>
            <person name="Zhan W."/>
            <person name="Jiang J."/>
            <person name="Wang Q."/>
            <person name="Zhang B."/>
            <person name="Ji P."/>
            <person name="Sakyi L.B."/>
            <person name="Cui X."/>
            <person name="Yuan T."/>
            <person name="Jiang B."/>
            <person name="Yang W."/>
            <person name="Lam T.T.-Y."/>
            <person name="Chang Q."/>
            <person name="Ding S."/>
            <person name="Wang X."/>
            <person name="Zhu J."/>
            <person name="Ruan X."/>
            <person name="Zhao L."/>
            <person name="Wei J."/>
            <person name="Que T."/>
            <person name="Du C."/>
            <person name="Cheng J."/>
            <person name="Dai P."/>
            <person name="Han X."/>
            <person name="Huang E."/>
            <person name="Gao Y."/>
            <person name="Liu J."/>
            <person name="Shao H."/>
            <person name="Ye R."/>
            <person name="Li L."/>
            <person name="Wei W."/>
            <person name="Wang X."/>
            <person name="Wang C."/>
            <person name="Yang T."/>
            <person name="Huo Q."/>
            <person name="Li W."/>
            <person name="Guo W."/>
            <person name="Chen H."/>
            <person name="Zhou L."/>
            <person name="Ni X."/>
            <person name="Tian J."/>
            <person name="Zhou Y."/>
            <person name="Sheng Y."/>
            <person name="Liu T."/>
            <person name="Pan Y."/>
            <person name="Xia L."/>
            <person name="Li J."/>
            <person name="Zhao F."/>
            <person name="Cao W."/>
        </authorList>
    </citation>
    <scope>NUCLEOTIDE SEQUENCE</scope>
    <source>
        <strain evidence="1">Dsil-2018</strain>
    </source>
</reference>